<gene>
    <name evidence="1" type="ORF">M9H77_33397</name>
</gene>
<sequence>MERKRKEQPSPILAMASETVSNLPIVDLTKEILKPNTTSWNQACADVRGALEEHGCFLALYDQVPSELNKEVFDLLKDLFDLPLETKVKNSSDLAFYGYVGQLPHAPLHESLGIPDATTVEGVERFSNLMWPSGNKRFCDAVLSYAKSMAELERLVNKMVFQSYGAQKHLEQLVESTTYLLRPIKYTTPQQDTGNSNMGSNIHTDKSFLTIIHQNQVNALRVQARNGEWINVDFPPNSVVVMAGDAYEAWSNGRIKPPRHQVIMMKGDNPRYCLTFFSFNQGVIDIPEELVDQLHPLQFKPFDHMGLVKYYLTGKVDMLESTAKAYCGIKA</sequence>
<protein>
    <submittedName>
        <fullName evidence="1">Uncharacterized protein</fullName>
    </submittedName>
</protein>
<dbReference type="EMBL" id="CM044708">
    <property type="protein sequence ID" value="KAI5647392.1"/>
    <property type="molecule type" value="Genomic_DNA"/>
</dbReference>
<name>A0ACB9ZIG9_CATRO</name>
<proteinExistence type="predicted"/>
<dbReference type="Proteomes" id="UP001060085">
    <property type="component" value="Linkage Group LG08"/>
</dbReference>
<evidence type="ECO:0000313" key="2">
    <source>
        <dbReference type="Proteomes" id="UP001060085"/>
    </source>
</evidence>
<organism evidence="1 2">
    <name type="scientific">Catharanthus roseus</name>
    <name type="common">Madagascar periwinkle</name>
    <name type="synonym">Vinca rosea</name>
    <dbReference type="NCBI Taxonomy" id="4058"/>
    <lineage>
        <taxon>Eukaryota</taxon>
        <taxon>Viridiplantae</taxon>
        <taxon>Streptophyta</taxon>
        <taxon>Embryophyta</taxon>
        <taxon>Tracheophyta</taxon>
        <taxon>Spermatophyta</taxon>
        <taxon>Magnoliopsida</taxon>
        <taxon>eudicotyledons</taxon>
        <taxon>Gunneridae</taxon>
        <taxon>Pentapetalae</taxon>
        <taxon>asterids</taxon>
        <taxon>lamiids</taxon>
        <taxon>Gentianales</taxon>
        <taxon>Apocynaceae</taxon>
        <taxon>Rauvolfioideae</taxon>
        <taxon>Vinceae</taxon>
        <taxon>Catharanthinae</taxon>
        <taxon>Catharanthus</taxon>
    </lineage>
</organism>
<evidence type="ECO:0000313" key="1">
    <source>
        <dbReference type="EMBL" id="KAI5647392.1"/>
    </source>
</evidence>
<accession>A0ACB9ZIG9</accession>
<reference evidence="2" key="1">
    <citation type="journal article" date="2023" name="Nat. Plants">
        <title>Single-cell RNA sequencing provides a high-resolution roadmap for understanding the multicellular compartmentation of specialized metabolism.</title>
        <authorList>
            <person name="Sun S."/>
            <person name="Shen X."/>
            <person name="Li Y."/>
            <person name="Li Y."/>
            <person name="Wang S."/>
            <person name="Li R."/>
            <person name="Zhang H."/>
            <person name="Shen G."/>
            <person name="Guo B."/>
            <person name="Wei J."/>
            <person name="Xu J."/>
            <person name="St-Pierre B."/>
            <person name="Chen S."/>
            <person name="Sun C."/>
        </authorList>
    </citation>
    <scope>NUCLEOTIDE SEQUENCE [LARGE SCALE GENOMIC DNA]</scope>
</reference>
<comment type="caution">
    <text evidence="1">The sequence shown here is derived from an EMBL/GenBank/DDBJ whole genome shotgun (WGS) entry which is preliminary data.</text>
</comment>
<keyword evidence="2" id="KW-1185">Reference proteome</keyword>